<accession>A0A0A8XV27</accession>
<sequence length="33" mass="3522">MTSLQLVKCNMHLHNTDISSNTGASLAKGFTNS</sequence>
<dbReference type="AlphaFoldDB" id="A0A0A8XV27"/>
<evidence type="ECO:0000313" key="1">
    <source>
        <dbReference type="EMBL" id="JAD17721.1"/>
    </source>
</evidence>
<name>A0A0A8XV27_ARUDO</name>
<proteinExistence type="predicted"/>
<protein>
    <submittedName>
        <fullName evidence="1">Uncharacterized protein</fullName>
    </submittedName>
</protein>
<reference evidence="1" key="2">
    <citation type="journal article" date="2015" name="Data Brief">
        <title>Shoot transcriptome of the giant reed, Arundo donax.</title>
        <authorList>
            <person name="Barrero R.A."/>
            <person name="Guerrero F.D."/>
            <person name="Moolhuijzen P."/>
            <person name="Goolsby J.A."/>
            <person name="Tidwell J."/>
            <person name="Bellgard S.E."/>
            <person name="Bellgard M.I."/>
        </authorList>
    </citation>
    <scope>NUCLEOTIDE SEQUENCE</scope>
    <source>
        <tissue evidence="1">Shoot tissue taken approximately 20 cm above the soil surface</tissue>
    </source>
</reference>
<reference evidence="1" key="1">
    <citation type="submission" date="2014-09" db="EMBL/GenBank/DDBJ databases">
        <authorList>
            <person name="Magalhaes I.L.F."/>
            <person name="Oliveira U."/>
            <person name="Santos F.R."/>
            <person name="Vidigal T.H.D.A."/>
            <person name="Brescovit A.D."/>
            <person name="Santos A.J."/>
        </authorList>
    </citation>
    <scope>NUCLEOTIDE SEQUENCE</scope>
    <source>
        <tissue evidence="1">Shoot tissue taken approximately 20 cm above the soil surface</tissue>
    </source>
</reference>
<dbReference type="EMBL" id="GBRH01280174">
    <property type="protein sequence ID" value="JAD17721.1"/>
    <property type="molecule type" value="Transcribed_RNA"/>
</dbReference>
<organism evidence="1">
    <name type="scientific">Arundo donax</name>
    <name type="common">Giant reed</name>
    <name type="synonym">Donax arundinaceus</name>
    <dbReference type="NCBI Taxonomy" id="35708"/>
    <lineage>
        <taxon>Eukaryota</taxon>
        <taxon>Viridiplantae</taxon>
        <taxon>Streptophyta</taxon>
        <taxon>Embryophyta</taxon>
        <taxon>Tracheophyta</taxon>
        <taxon>Spermatophyta</taxon>
        <taxon>Magnoliopsida</taxon>
        <taxon>Liliopsida</taxon>
        <taxon>Poales</taxon>
        <taxon>Poaceae</taxon>
        <taxon>PACMAD clade</taxon>
        <taxon>Arundinoideae</taxon>
        <taxon>Arundineae</taxon>
        <taxon>Arundo</taxon>
    </lineage>
</organism>